<dbReference type="AlphaFoldDB" id="A0A6J8DMP5"/>
<dbReference type="Proteomes" id="UP000507470">
    <property type="component" value="Unassembled WGS sequence"/>
</dbReference>
<dbReference type="PROSITE" id="PS51746">
    <property type="entry name" value="PPM_2"/>
    <property type="match status" value="1"/>
</dbReference>
<reference evidence="6 7" key="1">
    <citation type="submission" date="2020-06" db="EMBL/GenBank/DDBJ databases">
        <authorList>
            <person name="Li R."/>
            <person name="Bekaert M."/>
        </authorList>
    </citation>
    <scope>NUCLEOTIDE SEQUENCE [LARGE SCALE GENOMIC DNA]</scope>
    <source>
        <strain evidence="7">wild</strain>
    </source>
</reference>
<dbReference type="GO" id="GO:0005739">
    <property type="term" value="C:mitochondrion"/>
    <property type="evidence" value="ECO:0007669"/>
    <property type="project" value="TreeGrafter"/>
</dbReference>
<feature type="domain" description="PPM-type phosphatase" evidence="5">
    <location>
        <begin position="132"/>
        <end position="518"/>
    </location>
</feature>
<dbReference type="PROSITE" id="PS01032">
    <property type="entry name" value="PPM_1"/>
    <property type="match status" value="1"/>
</dbReference>
<dbReference type="SMART" id="SM00332">
    <property type="entry name" value="PP2Cc"/>
    <property type="match status" value="1"/>
</dbReference>
<evidence type="ECO:0000313" key="6">
    <source>
        <dbReference type="EMBL" id="CAC5409858.1"/>
    </source>
</evidence>
<evidence type="ECO:0000256" key="3">
    <source>
        <dbReference type="ARBA" id="ARBA00022912"/>
    </source>
</evidence>
<dbReference type="InterPro" id="IPR001932">
    <property type="entry name" value="PPM-type_phosphatase-like_dom"/>
</dbReference>
<comment type="similarity">
    <text evidence="4">Belongs to the PP2C family.</text>
</comment>
<dbReference type="PANTHER" id="PTHR13832:SF354">
    <property type="entry name" value="GM14138P"/>
    <property type="match status" value="1"/>
</dbReference>
<evidence type="ECO:0000313" key="7">
    <source>
        <dbReference type="Proteomes" id="UP000507470"/>
    </source>
</evidence>
<evidence type="ECO:0000259" key="5">
    <source>
        <dbReference type="PROSITE" id="PS51746"/>
    </source>
</evidence>
<accession>A0A6J8DMP5</accession>
<dbReference type="PANTHER" id="PTHR13832">
    <property type="entry name" value="PROTEIN PHOSPHATASE 2C"/>
    <property type="match status" value="1"/>
</dbReference>
<dbReference type="GO" id="GO:0004741">
    <property type="term" value="F:[pyruvate dehydrogenase (acetyl-transferring)]-phosphatase activity"/>
    <property type="evidence" value="ECO:0007669"/>
    <property type="project" value="TreeGrafter"/>
</dbReference>
<dbReference type="EC" id="3.1.3.16" evidence="6"/>
<keyword evidence="7" id="KW-1185">Reference proteome</keyword>
<dbReference type="InterPro" id="IPR015655">
    <property type="entry name" value="PP2C"/>
</dbReference>
<keyword evidence="2 4" id="KW-0378">Hydrolase</keyword>
<dbReference type="CDD" id="cd00143">
    <property type="entry name" value="PP2Cc"/>
    <property type="match status" value="1"/>
</dbReference>
<keyword evidence="1" id="KW-0479">Metal-binding</keyword>
<dbReference type="Pfam" id="PF00481">
    <property type="entry name" value="PP2C"/>
    <property type="match status" value="2"/>
</dbReference>
<organism evidence="6 7">
    <name type="scientific">Mytilus coruscus</name>
    <name type="common">Sea mussel</name>
    <dbReference type="NCBI Taxonomy" id="42192"/>
    <lineage>
        <taxon>Eukaryota</taxon>
        <taxon>Metazoa</taxon>
        <taxon>Spiralia</taxon>
        <taxon>Lophotrochozoa</taxon>
        <taxon>Mollusca</taxon>
        <taxon>Bivalvia</taxon>
        <taxon>Autobranchia</taxon>
        <taxon>Pteriomorphia</taxon>
        <taxon>Mytilida</taxon>
        <taxon>Mytiloidea</taxon>
        <taxon>Mytilidae</taxon>
        <taxon>Mytilinae</taxon>
        <taxon>Mytilus</taxon>
    </lineage>
</organism>
<sequence>MSKLVNFKKKAPITKKAQKNILSSCVPTGVDHSYTNHVDLPMACLQKEIEILVLKTDKYDLITMWGKLQGAIDRFSKIAQPGEEQETSSKPRKFSYGRPEFLQLNDDEVQVCQDIYTRPIIVPRDEMLLLRTSGYAEVINGGKSKLNEDQSTSKQFFIKKKSVKNGAVSTEIPLEPITDGGPMNEIPVTYFAIFDGHAGPDAALMASKLLHKLVEEKLNGVKDFIFEIAGPTKGQLGDSKHDSKSISIHSLVIGALEQSFISMDQQIVDEKQNYTISGGCAVIVALFLLGKLYIANAGDCRAIYCNKKVTVQLSNDMTPHYERQRIMIQAMTRPELIGEDFTYNEYTRRITRNDIGKRILYRGPMMTGWSYKVADEEDLKVPLIFKLGGKSRLMQTIGVSRGFGDHDLRVFDSRIYLKPLLSAVPEVKVFDLKSNVEDAVLVMASDGLWDVITTEDVRTTVYNVLNQSRKDDPKRFNAVAQELVMQARGTPAHGMNGWTKKDGSAGSFDDITVLVIPLGDGV</sequence>
<dbReference type="InterPro" id="IPR000222">
    <property type="entry name" value="PP2C_BS"/>
</dbReference>
<evidence type="ECO:0000256" key="4">
    <source>
        <dbReference type="RuleBase" id="RU003465"/>
    </source>
</evidence>
<dbReference type="OrthoDB" id="10264738at2759"/>
<name>A0A6J8DMP5_MYTCO</name>
<evidence type="ECO:0000256" key="1">
    <source>
        <dbReference type="ARBA" id="ARBA00022723"/>
    </source>
</evidence>
<proteinExistence type="inferred from homology"/>
<protein>
    <submittedName>
        <fullName evidence="6">PPM1H</fullName>
        <ecNumber evidence="6">3.1.3.16</ecNumber>
    </submittedName>
</protein>
<dbReference type="EMBL" id="CACVKT020007648">
    <property type="protein sequence ID" value="CAC5409858.1"/>
    <property type="molecule type" value="Genomic_DNA"/>
</dbReference>
<dbReference type="SUPFAM" id="SSF81606">
    <property type="entry name" value="PP2C-like"/>
    <property type="match status" value="1"/>
</dbReference>
<keyword evidence="3 4" id="KW-0904">Protein phosphatase</keyword>
<dbReference type="GO" id="GO:0046872">
    <property type="term" value="F:metal ion binding"/>
    <property type="evidence" value="ECO:0007669"/>
    <property type="project" value="UniProtKB-KW"/>
</dbReference>
<dbReference type="Gene3D" id="3.60.40.10">
    <property type="entry name" value="PPM-type phosphatase domain"/>
    <property type="match status" value="1"/>
</dbReference>
<gene>
    <name evidence="6" type="ORF">MCOR_43092</name>
</gene>
<dbReference type="InterPro" id="IPR036457">
    <property type="entry name" value="PPM-type-like_dom_sf"/>
</dbReference>
<evidence type="ECO:0000256" key="2">
    <source>
        <dbReference type="ARBA" id="ARBA00022801"/>
    </source>
</evidence>